<dbReference type="Gene3D" id="3.90.810.10">
    <property type="entry name" value="CRIB domain"/>
    <property type="match status" value="1"/>
</dbReference>
<evidence type="ECO:0000256" key="1">
    <source>
        <dbReference type="SAM" id="MobiDB-lite"/>
    </source>
</evidence>
<comment type="caution">
    <text evidence="3">The sequence shown here is derived from an EMBL/GenBank/DDBJ whole genome shotgun (WGS) entry which is preliminary data.</text>
</comment>
<accession>A0AAV0G1F7</accession>
<dbReference type="FunFam" id="3.90.810.10:FF:000029">
    <property type="entry name" value="Elongation factor Ts, mitochondrial"/>
    <property type="match status" value="1"/>
</dbReference>
<evidence type="ECO:0000313" key="4">
    <source>
        <dbReference type="Proteomes" id="UP001152523"/>
    </source>
</evidence>
<dbReference type="Pfam" id="PF00786">
    <property type="entry name" value="PBD"/>
    <property type="match status" value="1"/>
</dbReference>
<feature type="compositionally biased region" description="Polar residues" evidence="1">
    <location>
        <begin position="64"/>
        <end position="75"/>
    </location>
</feature>
<proteinExistence type="predicted"/>
<dbReference type="Proteomes" id="UP001152523">
    <property type="component" value="Unassembled WGS sequence"/>
</dbReference>
<dbReference type="PANTHER" id="PTHR46325:SF20">
    <property type="entry name" value="CRIB DOMAIN-CONTAINING PROTEIN RIC10"/>
    <property type="match status" value="1"/>
</dbReference>
<dbReference type="PANTHER" id="PTHR46325">
    <property type="entry name" value="CRIB DOMAIN-CONTAINING PROTEIN RIC8"/>
    <property type="match status" value="1"/>
</dbReference>
<dbReference type="AlphaFoldDB" id="A0AAV0G1F7"/>
<dbReference type="InterPro" id="IPR000095">
    <property type="entry name" value="CRIB_dom"/>
</dbReference>
<organism evidence="3 4">
    <name type="scientific">Cuscuta epithymum</name>
    <dbReference type="NCBI Taxonomy" id="186058"/>
    <lineage>
        <taxon>Eukaryota</taxon>
        <taxon>Viridiplantae</taxon>
        <taxon>Streptophyta</taxon>
        <taxon>Embryophyta</taxon>
        <taxon>Tracheophyta</taxon>
        <taxon>Spermatophyta</taxon>
        <taxon>Magnoliopsida</taxon>
        <taxon>eudicotyledons</taxon>
        <taxon>Gunneridae</taxon>
        <taxon>Pentapetalae</taxon>
        <taxon>asterids</taxon>
        <taxon>lamiids</taxon>
        <taxon>Solanales</taxon>
        <taxon>Convolvulaceae</taxon>
        <taxon>Cuscuteae</taxon>
        <taxon>Cuscuta</taxon>
        <taxon>Cuscuta subgen. Cuscuta</taxon>
    </lineage>
</organism>
<gene>
    <name evidence="3" type="ORF">CEPIT_LOCUS39386</name>
</gene>
<reference evidence="3" key="1">
    <citation type="submission" date="2022-07" db="EMBL/GenBank/DDBJ databases">
        <authorList>
            <person name="Macas J."/>
            <person name="Novak P."/>
            <person name="Neumann P."/>
        </authorList>
    </citation>
    <scope>NUCLEOTIDE SEQUENCE</scope>
</reference>
<feature type="domain" description="CRIB" evidence="2">
    <location>
        <begin position="29"/>
        <end position="42"/>
    </location>
</feature>
<evidence type="ECO:0000313" key="3">
    <source>
        <dbReference type="EMBL" id="CAH9141769.1"/>
    </source>
</evidence>
<dbReference type="SMART" id="SM00285">
    <property type="entry name" value="PBD"/>
    <property type="match status" value="1"/>
</dbReference>
<keyword evidence="4" id="KW-1185">Reference proteome</keyword>
<dbReference type="CDD" id="cd00132">
    <property type="entry name" value="CRIB"/>
    <property type="match status" value="1"/>
</dbReference>
<protein>
    <recommendedName>
        <fullName evidence="2">CRIB domain-containing protein</fullName>
    </recommendedName>
</protein>
<sequence>MDAMMKGTFKAGFKYISNIFVMKEEDIEIGYPTDVKHVAHIGWDGQSAGSAPTWMKEFKAGPDFTSSSISNSGRKPSSPEFCKDDSTATREISGATQTRKQKRKKSRAVSSGSSFSSMSRVPPKSKAKLAEEDGSPNPGDIHVI</sequence>
<dbReference type="InterPro" id="IPR036936">
    <property type="entry name" value="CRIB_dom_sf"/>
</dbReference>
<dbReference type="PROSITE" id="PS50108">
    <property type="entry name" value="CRIB"/>
    <property type="match status" value="1"/>
</dbReference>
<name>A0AAV0G1F7_9ASTE</name>
<feature type="region of interest" description="Disordered" evidence="1">
    <location>
        <begin position="62"/>
        <end position="144"/>
    </location>
</feature>
<feature type="compositionally biased region" description="Low complexity" evidence="1">
    <location>
        <begin position="108"/>
        <end position="124"/>
    </location>
</feature>
<dbReference type="EMBL" id="CAMAPF010001033">
    <property type="protein sequence ID" value="CAH9141769.1"/>
    <property type="molecule type" value="Genomic_DNA"/>
</dbReference>
<evidence type="ECO:0000259" key="2">
    <source>
        <dbReference type="PROSITE" id="PS50108"/>
    </source>
</evidence>